<feature type="transmembrane region" description="Helical" evidence="2">
    <location>
        <begin position="95"/>
        <end position="115"/>
    </location>
</feature>
<keyword evidence="4" id="KW-0378">Hydrolase</keyword>
<keyword evidence="5" id="KW-1185">Reference proteome</keyword>
<organism evidence="4 5">
    <name type="scientific">Streptococcus oriscaviae</name>
    <dbReference type="NCBI Taxonomy" id="2781599"/>
    <lineage>
        <taxon>Bacteria</taxon>
        <taxon>Bacillati</taxon>
        <taxon>Bacillota</taxon>
        <taxon>Bacilli</taxon>
        <taxon>Lactobacillales</taxon>
        <taxon>Streptococcaceae</taxon>
        <taxon>Streptococcus</taxon>
    </lineage>
</organism>
<feature type="transmembrane region" description="Helical" evidence="2">
    <location>
        <begin position="180"/>
        <end position="202"/>
    </location>
</feature>
<feature type="transmembrane region" description="Helical" evidence="2">
    <location>
        <begin position="214"/>
        <end position="232"/>
    </location>
</feature>
<keyword evidence="4" id="KW-0645">Protease</keyword>
<dbReference type="GO" id="GO:0008237">
    <property type="term" value="F:metallopeptidase activity"/>
    <property type="evidence" value="ECO:0007669"/>
    <property type="project" value="UniProtKB-KW"/>
</dbReference>
<dbReference type="RefSeq" id="WP_212571625.1">
    <property type="nucleotide sequence ID" value="NZ_CP073084.1"/>
</dbReference>
<feature type="transmembrane region" description="Helical" evidence="2">
    <location>
        <begin position="12"/>
        <end position="36"/>
    </location>
</feature>
<keyword evidence="4" id="KW-0482">Metalloprotease</keyword>
<evidence type="ECO:0000313" key="5">
    <source>
        <dbReference type="Proteomes" id="UP000677616"/>
    </source>
</evidence>
<name>A0ABX7YM68_9STRE</name>
<feature type="transmembrane region" description="Helical" evidence="2">
    <location>
        <begin position="56"/>
        <end position="75"/>
    </location>
</feature>
<dbReference type="EC" id="3.4.24.-" evidence="4"/>
<evidence type="ECO:0000313" key="4">
    <source>
        <dbReference type="EMBL" id="QUE54681.1"/>
    </source>
</evidence>
<evidence type="ECO:0000259" key="3">
    <source>
        <dbReference type="Pfam" id="PF02517"/>
    </source>
</evidence>
<gene>
    <name evidence="4" type="ORF">INT76_01980</name>
</gene>
<keyword evidence="2" id="KW-0472">Membrane</keyword>
<dbReference type="InterPro" id="IPR003675">
    <property type="entry name" value="Rce1/LyrA-like_dom"/>
</dbReference>
<evidence type="ECO:0000256" key="2">
    <source>
        <dbReference type="SAM" id="Phobius"/>
    </source>
</evidence>
<comment type="similarity">
    <text evidence="1">Belongs to the UPF0177 family.</text>
</comment>
<dbReference type="EMBL" id="CP073084">
    <property type="protein sequence ID" value="QUE54681.1"/>
    <property type="molecule type" value="Genomic_DNA"/>
</dbReference>
<keyword evidence="2" id="KW-1133">Transmembrane helix</keyword>
<keyword evidence="2" id="KW-0812">Transmembrane</keyword>
<proteinExistence type="inferred from homology"/>
<dbReference type="Proteomes" id="UP000677616">
    <property type="component" value="Chromosome"/>
</dbReference>
<protein>
    <submittedName>
        <fullName evidence="4">CPBP family intramembrane metalloprotease</fullName>
        <ecNumber evidence="4">3.4.24.-</ecNumber>
    </submittedName>
</protein>
<evidence type="ECO:0000256" key="1">
    <source>
        <dbReference type="ARBA" id="ARBA00009067"/>
    </source>
</evidence>
<dbReference type="Pfam" id="PF02517">
    <property type="entry name" value="Rce1-like"/>
    <property type="match status" value="1"/>
</dbReference>
<accession>A0ABX7YM68</accession>
<feature type="domain" description="CAAX prenyl protease 2/Lysostaphin resistance protein A-like" evidence="3">
    <location>
        <begin position="135"/>
        <end position="222"/>
    </location>
</feature>
<reference evidence="4 5" key="1">
    <citation type="submission" date="2021-04" db="EMBL/GenBank/DDBJ databases">
        <title>Complete genome sequence of a novel Streptococcus species.</title>
        <authorList>
            <person name="Teng J.L.L."/>
        </authorList>
    </citation>
    <scope>NUCLEOTIDE SEQUENCE [LARGE SCALE GENOMIC DNA]</scope>
    <source>
        <strain evidence="4 5">HKU75</strain>
    </source>
</reference>
<feature type="transmembrane region" description="Helical" evidence="2">
    <location>
        <begin position="135"/>
        <end position="159"/>
    </location>
</feature>
<sequence>MTSRQQVTHLKWFDILILTVIMFGEGIFNSTMQYLALQHQTRTIEENLTFSTFANYQALAMQLVWLSFAIFYLVFRNFDFSVIKQKIKLTPWLPLQTIGFFLIAALAMDIYYYLTYQLTLFPVPSMFQLLPNIDLSLLLYSLLNGFYEEVFFLGICLAVKPEYTKWAFLYSLLVRISFHTYQGIGAALGIGLVLGTVFYLIYKHLKPQNLLPFFLAHAIADVIGLTILSYILY</sequence>